<name>A0A2R5GGT0_9STRA</name>
<dbReference type="AlphaFoldDB" id="A0A2R5GGT0"/>
<dbReference type="PANTHER" id="PTHR21328">
    <property type="entry name" value="POLY ADP-RIBOSE POLYMERASE FAMILY, MEMBER PARP"/>
    <property type="match status" value="1"/>
</dbReference>
<evidence type="ECO:0000313" key="8">
    <source>
        <dbReference type="Proteomes" id="UP000241890"/>
    </source>
</evidence>
<dbReference type="Pfam" id="PF00644">
    <property type="entry name" value="PARP"/>
    <property type="match status" value="1"/>
</dbReference>
<dbReference type="EMBL" id="BEYU01000036">
    <property type="protein sequence ID" value="GBG27863.1"/>
    <property type="molecule type" value="Genomic_DNA"/>
</dbReference>
<feature type="region of interest" description="Disordered" evidence="5">
    <location>
        <begin position="307"/>
        <end position="327"/>
    </location>
</feature>
<evidence type="ECO:0000259" key="6">
    <source>
        <dbReference type="Pfam" id="PF00644"/>
    </source>
</evidence>
<dbReference type="SUPFAM" id="SSF56399">
    <property type="entry name" value="ADP-ribosylation"/>
    <property type="match status" value="1"/>
</dbReference>
<sequence>MPSRNASQESLETILSHESPNGDASEDEEEDFNVLQAIKSGSVNDLVQSETVQNKTKPSTARKKRRFSALFDFFSPASGVAASQRTTSGEPEDNAAACNDEDAAKESAASFELEDDDDMDIVYEDEDEGEGEGDEQGSAVVEMSEAAICAAHELGVTHEWINRMREEGRLWLGPGKLEANLSKACADLPHGYRGAFYALSSNISWIWIEVNMRDTSNLTKVQLKGLQALCETEAEKSNAKHVVVRVLFKANYSLTWENVQCFGLVREFPNVGLGIFESAFPPDLKRDILQSSMNWIIQDRLRQKQYASKHEREEDRKQAARKQSSPQFASLNTRVGSFMSTWLHTGGEDSKGRDKSTHGLVELSDLGNLVRSTIVGIVGRCMLCSSSLPLTMFRPAVCDADQCIFQAEELKLGVSVEHELVENWKVVDFLLVLLSMALTDIHETSITLCAPKGTGIPDQKRIVERLVRRMPPMTVLWEHAQSGTLRSFLDKIDCQLYSLLGWIIGGGCRSFLRCLEPDEEIPGLSTICQFQVLSPAEKEARFRHLQRKHGTFLAFHGSPAGNWHSIVRLGLKNFSSHSKYRRHGASYGNGIYLAEQTSTTSSYIKSGNVNWSGSKLLPNVHSGQFLCQAVCEVVNNTGAFAYSSSLRDNKPCVTAEPDASWEAKDGIPDPALEAVAGMGDSGNVCSSSSFSLRRRPNGNGIHVVPFEDYVRTSVILIHNEHPHNVSVHDLKLPPALFPAAAAVTQSRSSR</sequence>
<gene>
    <name evidence="7" type="ORF">FCC1311_040862</name>
</gene>
<dbReference type="GO" id="GO:0016779">
    <property type="term" value="F:nucleotidyltransferase activity"/>
    <property type="evidence" value="ECO:0007669"/>
    <property type="project" value="UniProtKB-KW"/>
</dbReference>
<evidence type="ECO:0000256" key="5">
    <source>
        <dbReference type="SAM" id="MobiDB-lite"/>
    </source>
</evidence>
<dbReference type="InterPro" id="IPR012317">
    <property type="entry name" value="Poly(ADP-ribose)pol_cat_dom"/>
</dbReference>
<reference evidence="7 8" key="1">
    <citation type="submission" date="2017-12" db="EMBL/GenBank/DDBJ databases">
        <title>Sequencing, de novo assembly and annotation of complete genome of a new Thraustochytrid species, strain FCC1311.</title>
        <authorList>
            <person name="Sedici K."/>
            <person name="Godart F."/>
            <person name="Aiese Cigliano R."/>
            <person name="Sanseverino W."/>
            <person name="Barakat M."/>
            <person name="Ortet P."/>
            <person name="Marechal E."/>
            <person name="Cagnac O."/>
            <person name="Amato A."/>
        </authorList>
    </citation>
    <scope>NUCLEOTIDE SEQUENCE [LARGE SCALE GENOMIC DNA]</scope>
</reference>
<accession>A0A2R5GGT0</accession>
<keyword evidence="3" id="KW-0548">Nucleotidyltransferase</keyword>
<proteinExistence type="predicted"/>
<feature type="region of interest" description="Disordered" evidence="5">
    <location>
        <begin position="1"/>
        <end position="32"/>
    </location>
</feature>
<evidence type="ECO:0000313" key="7">
    <source>
        <dbReference type="EMBL" id="GBG27863.1"/>
    </source>
</evidence>
<keyword evidence="1" id="KW-0328">Glycosyltransferase</keyword>
<dbReference type="GO" id="GO:0003950">
    <property type="term" value="F:NAD+ poly-ADP-ribosyltransferase activity"/>
    <property type="evidence" value="ECO:0007669"/>
    <property type="project" value="InterPro"/>
</dbReference>
<feature type="compositionally biased region" description="Polar residues" evidence="5">
    <location>
        <begin position="1"/>
        <end position="19"/>
    </location>
</feature>
<dbReference type="Proteomes" id="UP000241890">
    <property type="component" value="Unassembled WGS sequence"/>
</dbReference>
<evidence type="ECO:0000256" key="4">
    <source>
        <dbReference type="ARBA" id="ARBA00023027"/>
    </source>
</evidence>
<evidence type="ECO:0000256" key="1">
    <source>
        <dbReference type="ARBA" id="ARBA00022676"/>
    </source>
</evidence>
<protein>
    <submittedName>
        <fullName evidence="7">Poly ADP-ribose polymerase 6</fullName>
    </submittedName>
</protein>
<keyword evidence="4" id="KW-0520">NAD</keyword>
<dbReference type="OrthoDB" id="109543at2759"/>
<feature type="region of interest" description="Disordered" evidence="5">
    <location>
        <begin position="82"/>
        <end position="115"/>
    </location>
</feature>
<dbReference type="Gene3D" id="3.90.228.10">
    <property type="match status" value="1"/>
</dbReference>
<keyword evidence="8" id="KW-1185">Reference proteome</keyword>
<dbReference type="InParanoid" id="A0A2R5GGT0"/>
<comment type="caution">
    <text evidence="7">The sequence shown here is derived from an EMBL/GenBank/DDBJ whole genome shotgun (WGS) entry which is preliminary data.</text>
</comment>
<feature type="compositionally biased region" description="Basic and acidic residues" evidence="5">
    <location>
        <begin position="308"/>
        <end position="318"/>
    </location>
</feature>
<organism evidence="7 8">
    <name type="scientific">Hondaea fermentalgiana</name>
    <dbReference type="NCBI Taxonomy" id="2315210"/>
    <lineage>
        <taxon>Eukaryota</taxon>
        <taxon>Sar</taxon>
        <taxon>Stramenopiles</taxon>
        <taxon>Bigyra</taxon>
        <taxon>Labyrinthulomycetes</taxon>
        <taxon>Thraustochytrida</taxon>
        <taxon>Thraustochytriidae</taxon>
        <taxon>Hondaea</taxon>
    </lineage>
</organism>
<feature type="domain" description="PARP catalytic" evidence="6">
    <location>
        <begin position="528"/>
        <end position="624"/>
    </location>
</feature>
<keyword evidence="2" id="KW-0808">Transferase</keyword>
<dbReference type="InterPro" id="IPR051838">
    <property type="entry name" value="ARTD_PARP"/>
</dbReference>
<evidence type="ECO:0000256" key="3">
    <source>
        <dbReference type="ARBA" id="ARBA00022695"/>
    </source>
</evidence>
<evidence type="ECO:0000256" key="2">
    <source>
        <dbReference type="ARBA" id="ARBA00022679"/>
    </source>
</evidence>